<proteinExistence type="predicted"/>
<accession>A0A4R2JNA0</accession>
<evidence type="ECO:0000313" key="2">
    <source>
        <dbReference type="Proteomes" id="UP000295680"/>
    </source>
</evidence>
<dbReference type="AlphaFoldDB" id="A0A4R2JNA0"/>
<keyword evidence="2" id="KW-1185">Reference proteome</keyword>
<protein>
    <submittedName>
        <fullName evidence="1">Uncharacterized protein</fullName>
    </submittedName>
</protein>
<dbReference type="OrthoDB" id="4539878at2"/>
<gene>
    <name evidence="1" type="ORF">EV192_10777</name>
</gene>
<dbReference type="RefSeq" id="WP_132121661.1">
    <property type="nucleotide sequence ID" value="NZ_SLWS01000007.1"/>
</dbReference>
<sequence>MSDQTDLRSACQAFVASAFAALAEEHVLPAPRYHAHMAVGRDYFGDTIMPLAEFTALEALLDQRYAKRFAEPHKRRHPEFAKTYIFSLLEACIARCAHAGDFTPSGPTVEGAIDELLAVLGTRTYDLVCARHVSHLTTASGTEIQIGDVTIMPEPYGPHAAITDRIRREIPGAPRAWNRDLLRPYDPPHALLIVRETTDAADPYAVQSRLSSRLERFLLIARLLTAGTVQSVYEASGVATLISCMDPQIHKAHKGMLDTLVRRTVRLTGDEAPVFTAVSDMIHAADVKRDGIVATSFDVALSKYNHSHTTDSPYEHLVDLATALEGVLIGAENEGEGLTLRLCTRAAALLTSDDDPAIAVFSDVKELYGLRSKLVHGGQITERDLRRVFTRVSTVPADDAEHRFGMALAHAVDRMRDLVRRAILARLCLAEQPNPVWPFSGRTPVDAILADDRQRDTWRRRWHARLASVGADYAGGKPRAAVDIISQEDW</sequence>
<dbReference type="Proteomes" id="UP000295680">
    <property type="component" value="Unassembled WGS sequence"/>
</dbReference>
<organism evidence="1 2">
    <name type="scientific">Actinocrispum wychmicini</name>
    <dbReference type="NCBI Taxonomy" id="1213861"/>
    <lineage>
        <taxon>Bacteria</taxon>
        <taxon>Bacillati</taxon>
        <taxon>Actinomycetota</taxon>
        <taxon>Actinomycetes</taxon>
        <taxon>Pseudonocardiales</taxon>
        <taxon>Pseudonocardiaceae</taxon>
        <taxon>Actinocrispum</taxon>
    </lineage>
</organism>
<evidence type="ECO:0000313" key="1">
    <source>
        <dbReference type="EMBL" id="TCO55655.1"/>
    </source>
</evidence>
<reference evidence="1 2" key="1">
    <citation type="submission" date="2019-03" db="EMBL/GenBank/DDBJ databases">
        <title>Genomic Encyclopedia of Type Strains, Phase IV (KMG-IV): sequencing the most valuable type-strain genomes for metagenomic binning, comparative biology and taxonomic classification.</title>
        <authorList>
            <person name="Goeker M."/>
        </authorList>
    </citation>
    <scope>NUCLEOTIDE SEQUENCE [LARGE SCALE GENOMIC DNA]</scope>
    <source>
        <strain evidence="1 2">DSM 45934</strain>
    </source>
</reference>
<comment type="caution">
    <text evidence="1">The sequence shown here is derived from an EMBL/GenBank/DDBJ whole genome shotgun (WGS) entry which is preliminary data.</text>
</comment>
<name>A0A4R2JNA0_9PSEU</name>
<dbReference type="EMBL" id="SLWS01000007">
    <property type="protein sequence ID" value="TCO55655.1"/>
    <property type="molecule type" value="Genomic_DNA"/>
</dbReference>